<name>A0ABW3EMI2_9ACTN</name>
<dbReference type="Proteomes" id="UP001596972">
    <property type="component" value="Unassembled WGS sequence"/>
</dbReference>
<sequence>MGLHILGTGQCQGWMHHHDLWSVPGYNLLHYRPWAIVLPAFVLWSIVRRRAVGWTTIALLTPLLLAEPALFGYDVARWGRTCVELWYPFGTRQAFWQIYDLLPLALVLAATYRPGRNVVRTAAALALLGPLLATAGDRDRPVPLSSPEACRNAARPALRSEDVQVQAVAGMPEHERRLAYLCAMRDYNTRFPGSEPLPGSAEERSDTILLHEGRRACDDERRTAPRSARQPTLQHYVYLCPDVAAVRLQEQKRTRARAAEEYKRERAKVRAFCERQVPEAVVRPVRQYTDVLMGDLMRAYHVGEAAEGTHDGEMPDDLVVSEGGMATVTTGTEDRFCLTVRAYRHEPPPDLDGWERVVEVGFDSPDGKTEITQMGTSAGFPAVTVAGPGRYRLRLHVTGRGRPDPSWGRPAQRHLLVVYPGESEKLEVLK</sequence>
<comment type="caution">
    <text evidence="1">The sequence shown here is derived from an EMBL/GenBank/DDBJ whole genome shotgun (WGS) entry which is preliminary data.</text>
</comment>
<accession>A0ABW3EMI2</accession>
<organism evidence="1 2">
    <name type="scientific">Actinomadura sediminis</name>
    <dbReference type="NCBI Taxonomy" id="1038904"/>
    <lineage>
        <taxon>Bacteria</taxon>
        <taxon>Bacillati</taxon>
        <taxon>Actinomycetota</taxon>
        <taxon>Actinomycetes</taxon>
        <taxon>Streptosporangiales</taxon>
        <taxon>Thermomonosporaceae</taxon>
        <taxon>Actinomadura</taxon>
    </lineage>
</organism>
<reference evidence="2" key="1">
    <citation type="journal article" date="2019" name="Int. J. Syst. Evol. Microbiol.">
        <title>The Global Catalogue of Microorganisms (GCM) 10K type strain sequencing project: providing services to taxonomists for standard genome sequencing and annotation.</title>
        <authorList>
            <consortium name="The Broad Institute Genomics Platform"/>
            <consortium name="The Broad Institute Genome Sequencing Center for Infectious Disease"/>
            <person name="Wu L."/>
            <person name="Ma J."/>
        </authorList>
    </citation>
    <scope>NUCLEOTIDE SEQUENCE [LARGE SCALE GENOMIC DNA]</scope>
    <source>
        <strain evidence="2">JCM 31202</strain>
    </source>
</reference>
<protein>
    <submittedName>
        <fullName evidence="1">Uncharacterized protein</fullName>
    </submittedName>
</protein>
<dbReference type="RefSeq" id="WP_378298776.1">
    <property type="nucleotide sequence ID" value="NZ_JBHTJA010000022.1"/>
</dbReference>
<proteinExistence type="predicted"/>
<dbReference type="EMBL" id="JBHTJA010000022">
    <property type="protein sequence ID" value="MFD0901564.1"/>
    <property type="molecule type" value="Genomic_DNA"/>
</dbReference>
<evidence type="ECO:0000313" key="1">
    <source>
        <dbReference type="EMBL" id="MFD0901564.1"/>
    </source>
</evidence>
<evidence type="ECO:0000313" key="2">
    <source>
        <dbReference type="Proteomes" id="UP001596972"/>
    </source>
</evidence>
<keyword evidence="2" id="KW-1185">Reference proteome</keyword>
<gene>
    <name evidence="1" type="ORF">ACFQ11_14280</name>
</gene>